<keyword evidence="2" id="KW-1185">Reference proteome</keyword>
<dbReference type="AlphaFoldDB" id="A0AB35U6S0"/>
<protein>
    <submittedName>
        <fullName evidence="1">Uncharacterized protein</fullName>
    </submittedName>
</protein>
<name>A0AB35U6S0_9FIRM</name>
<evidence type="ECO:0000313" key="2">
    <source>
        <dbReference type="Proteomes" id="UP001286174"/>
    </source>
</evidence>
<gene>
    <name evidence="1" type="ORF">MOZ60_10880</name>
</gene>
<organism evidence="1 2">
    <name type="scientific">Grylomicrobium aquisgranensis</name>
    <dbReference type="NCBI Taxonomy" id="2926318"/>
    <lineage>
        <taxon>Bacteria</taxon>
        <taxon>Bacillati</taxon>
        <taxon>Bacillota</taxon>
        <taxon>Erysipelotrichia</taxon>
        <taxon>Erysipelotrichales</taxon>
        <taxon>Erysipelotrichaceae</taxon>
        <taxon>Grylomicrobium</taxon>
    </lineage>
</organism>
<dbReference type="Proteomes" id="UP001286174">
    <property type="component" value="Unassembled WGS sequence"/>
</dbReference>
<dbReference type="RefSeq" id="WP_370596704.1">
    <property type="nucleotide sequence ID" value="NZ_JALBUR010000050.1"/>
</dbReference>
<comment type="caution">
    <text evidence="1">The sequence shown here is derived from an EMBL/GenBank/DDBJ whole genome shotgun (WGS) entry which is preliminary data.</text>
</comment>
<dbReference type="EMBL" id="JALBUR010000050">
    <property type="protein sequence ID" value="MDX8420589.1"/>
    <property type="molecule type" value="Genomic_DNA"/>
</dbReference>
<reference evidence="1 2" key="1">
    <citation type="submission" date="2022-03" db="EMBL/GenBank/DDBJ databases">
        <title>Novel taxa within the pig intestine.</title>
        <authorList>
            <person name="Wylensek D."/>
            <person name="Bishof K."/>
            <person name="Afrizal A."/>
            <person name="Clavel T."/>
        </authorList>
    </citation>
    <scope>NUCLEOTIDE SEQUENCE [LARGE SCALE GENOMIC DNA]</scope>
    <source>
        <strain evidence="1 2">CLA-KB-P133</strain>
    </source>
</reference>
<sequence>MDSFVRNKEMIRIFAKMLRGLDISEEKRIHDLPAWEQLYYLQAAMELRDIEEEETEREEKRLPMHEVATSDEKQAIQFLDYYRIPWKYKTVHGRKYLAAATVDVTRIWDEYNKMDRRYCDIRDHAQFFLSVNPAGGEKTAVYVMNPYMSLEEAQDTLKKFKELELCPYSVYGNDTPSLVRKISLDAD</sequence>
<evidence type="ECO:0000313" key="1">
    <source>
        <dbReference type="EMBL" id="MDX8420589.1"/>
    </source>
</evidence>
<proteinExistence type="predicted"/>
<accession>A0AB35U6S0</accession>